<keyword evidence="3" id="KW-1185">Reference proteome</keyword>
<proteinExistence type="predicted"/>
<dbReference type="EMBL" id="CP032705">
    <property type="protein sequence ID" value="QDY44484.1"/>
    <property type="molecule type" value="Genomic_DNA"/>
</dbReference>
<dbReference type="OrthoDB" id="6556083at2"/>
<reference evidence="2 3" key="1">
    <citation type="submission" date="2018-10" db="EMBL/GenBank/DDBJ databases">
        <title>Genome Sequencing of Pantoea dispersa DSM 32899.</title>
        <authorList>
            <person name="Nawrath M."/>
            <person name="Ottenheim C."/>
            <person name="Wilm A."/>
            <person name="Zimmermann W."/>
            <person name="Wu J.C."/>
        </authorList>
    </citation>
    <scope>NUCLEOTIDE SEQUENCE [LARGE SCALE GENOMIC DNA]</scope>
    <source>
        <strain evidence="2 3">DSM 32899</strain>
        <plasmid evidence="2 3">unnamed3</plasmid>
    </source>
</reference>
<accession>A0A518XJW5</accession>
<dbReference type="RefSeq" id="WP_145892107.1">
    <property type="nucleotide sequence ID" value="NZ_CP032705.1"/>
</dbReference>
<evidence type="ECO:0000256" key="1">
    <source>
        <dbReference type="SAM" id="MobiDB-lite"/>
    </source>
</evidence>
<organism evidence="2 3">
    <name type="scientific">Candidatus Pantoea soli</name>
    <dbReference type="NCBI Taxonomy" id="3098669"/>
    <lineage>
        <taxon>Bacteria</taxon>
        <taxon>Pseudomonadati</taxon>
        <taxon>Pseudomonadota</taxon>
        <taxon>Gammaproteobacteria</taxon>
        <taxon>Enterobacterales</taxon>
        <taxon>Erwiniaceae</taxon>
        <taxon>Pantoea</taxon>
    </lineage>
</organism>
<name>A0A518XJW5_9GAMM</name>
<feature type="region of interest" description="Disordered" evidence="1">
    <location>
        <begin position="1"/>
        <end position="20"/>
    </location>
</feature>
<evidence type="ECO:0000313" key="3">
    <source>
        <dbReference type="Proteomes" id="UP000319411"/>
    </source>
</evidence>
<protein>
    <recommendedName>
        <fullName evidence="4">DMP19 family protein</fullName>
    </recommendedName>
</protein>
<keyword evidence="2" id="KW-0614">Plasmid</keyword>
<sequence length="102" mass="11216">MAKLPKKITATESAKETTLRQFVSTAARKPVTASAVTRINLTMTEEDLARSAGFQEEGAISRADVYRAALVALENMPVEARRELFEEIRKTSPKAGRPPVNK</sequence>
<evidence type="ECO:0008006" key="4">
    <source>
        <dbReference type="Google" id="ProtNLM"/>
    </source>
</evidence>
<evidence type="ECO:0000313" key="2">
    <source>
        <dbReference type="EMBL" id="QDY44484.1"/>
    </source>
</evidence>
<geneLocation type="plasmid" evidence="2 3">
    <name>unnamed3</name>
</geneLocation>
<gene>
    <name evidence="2" type="ORF">D8B20_21395</name>
</gene>
<dbReference type="Proteomes" id="UP000319411">
    <property type="component" value="Plasmid unnamed3"/>
</dbReference>
<dbReference type="KEGG" id="pdis:D8B20_21395"/>
<dbReference type="AlphaFoldDB" id="A0A518XJW5"/>